<dbReference type="Gene3D" id="1.10.10.10">
    <property type="entry name" value="Winged helix-like DNA-binding domain superfamily/Winged helix DNA-binding domain"/>
    <property type="match status" value="1"/>
</dbReference>
<dbReference type="Gene3D" id="3.40.190.10">
    <property type="entry name" value="Periplasmic binding protein-like II"/>
    <property type="match status" value="2"/>
</dbReference>
<keyword evidence="4" id="KW-0804">Transcription</keyword>
<organism evidence="6 7">
    <name type="scientific">Microbispora bryophytorum subsp. camponoti</name>
    <dbReference type="NCBI Taxonomy" id="1677852"/>
    <lineage>
        <taxon>Bacteria</taxon>
        <taxon>Bacillati</taxon>
        <taxon>Actinomycetota</taxon>
        <taxon>Actinomycetes</taxon>
        <taxon>Streptosporangiales</taxon>
        <taxon>Streptosporangiaceae</taxon>
        <taxon>Microbispora</taxon>
    </lineage>
</organism>
<comment type="caution">
    <text evidence="6">The sequence shown here is derived from an EMBL/GenBank/DDBJ whole genome shotgun (WGS) entry which is preliminary data.</text>
</comment>
<evidence type="ECO:0000256" key="1">
    <source>
        <dbReference type="ARBA" id="ARBA00009437"/>
    </source>
</evidence>
<dbReference type="RefSeq" id="WP_191050039.1">
    <property type="nucleotide sequence ID" value="NZ_JACXRZ010000003.1"/>
</dbReference>
<dbReference type="SUPFAM" id="SSF53850">
    <property type="entry name" value="Periplasmic binding protein-like II"/>
    <property type="match status" value="1"/>
</dbReference>
<keyword evidence="3" id="KW-0238">DNA-binding</keyword>
<evidence type="ECO:0000256" key="3">
    <source>
        <dbReference type="ARBA" id="ARBA00023125"/>
    </source>
</evidence>
<evidence type="ECO:0000256" key="4">
    <source>
        <dbReference type="ARBA" id="ARBA00023163"/>
    </source>
</evidence>
<dbReference type="PANTHER" id="PTHR30126">
    <property type="entry name" value="HTH-TYPE TRANSCRIPTIONAL REGULATOR"/>
    <property type="match status" value="1"/>
</dbReference>
<dbReference type="SUPFAM" id="SSF46785">
    <property type="entry name" value="Winged helix' DNA-binding domain"/>
    <property type="match status" value="1"/>
</dbReference>
<evidence type="ECO:0000313" key="7">
    <source>
        <dbReference type="Proteomes" id="UP000653231"/>
    </source>
</evidence>
<dbReference type="InterPro" id="IPR036388">
    <property type="entry name" value="WH-like_DNA-bd_sf"/>
</dbReference>
<dbReference type="InterPro" id="IPR005119">
    <property type="entry name" value="LysR_subst-bd"/>
</dbReference>
<dbReference type="Pfam" id="PF00126">
    <property type="entry name" value="HTH_1"/>
    <property type="match status" value="1"/>
</dbReference>
<sequence length="310" mass="33268">MELRQLRTFEAVVAHRTVTDAAVALDLAPSSVSEQIRTLERGLGVALFERGPRGMRLTAAGERLRGWARRLLDQADQARRDVQETRPVLRLGALETIAAVHVPAVLTRLAERRPDLVVEVRSDGARDRLMDAVAAADLDAALLLDTGNDLGGLGFGAPAAPLAFLDLGPVPLVLVAAPDHPLAAAPRLRKEDLYGRRLLVNVPACSFWLAGERLLGDRVERVRAGGVPVMRAWAERGLGIALLPWFAVADQVATGALARLAFDVPGLNLRLVWRADREALPGLREMLYASAASEAAGLPSPADEGVASRR</sequence>
<evidence type="ECO:0000259" key="5">
    <source>
        <dbReference type="PROSITE" id="PS50931"/>
    </source>
</evidence>
<gene>
    <name evidence="6" type="ORF">IEQ31_03220</name>
</gene>
<protein>
    <submittedName>
        <fullName evidence="6">LysR family transcriptional regulator</fullName>
    </submittedName>
</protein>
<reference evidence="6 7" key="1">
    <citation type="submission" date="2020-09" db="EMBL/GenBank/DDBJ databases">
        <title>Actinomycete isolated from the Camponotus japonicus Mayr.</title>
        <authorList>
            <person name="Gong X."/>
        </authorList>
    </citation>
    <scope>NUCLEOTIDE SEQUENCE [LARGE SCALE GENOMIC DNA]</scope>
    <source>
        <strain evidence="6 7">2C-HV3</strain>
    </source>
</reference>
<dbReference type="EMBL" id="JACXRZ010000003">
    <property type="protein sequence ID" value="MBD3142196.1"/>
    <property type="molecule type" value="Genomic_DNA"/>
</dbReference>
<evidence type="ECO:0000313" key="6">
    <source>
        <dbReference type="EMBL" id="MBD3142196.1"/>
    </source>
</evidence>
<dbReference type="PROSITE" id="PS50931">
    <property type="entry name" value="HTH_LYSR"/>
    <property type="match status" value="1"/>
</dbReference>
<dbReference type="InterPro" id="IPR000847">
    <property type="entry name" value="LysR_HTH_N"/>
</dbReference>
<name>A0ABR8KW33_9ACTN</name>
<proteinExistence type="inferred from homology"/>
<comment type="similarity">
    <text evidence="1">Belongs to the LysR transcriptional regulatory family.</text>
</comment>
<dbReference type="Proteomes" id="UP000653231">
    <property type="component" value="Unassembled WGS sequence"/>
</dbReference>
<keyword evidence="2" id="KW-0805">Transcription regulation</keyword>
<dbReference type="InterPro" id="IPR036390">
    <property type="entry name" value="WH_DNA-bd_sf"/>
</dbReference>
<dbReference type="Pfam" id="PF03466">
    <property type="entry name" value="LysR_substrate"/>
    <property type="match status" value="1"/>
</dbReference>
<accession>A0ABR8KW33</accession>
<keyword evidence="7" id="KW-1185">Reference proteome</keyword>
<feature type="domain" description="HTH lysR-type" evidence="5">
    <location>
        <begin position="1"/>
        <end position="58"/>
    </location>
</feature>
<dbReference type="CDD" id="cd05466">
    <property type="entry name" value="PBP2_LTTR_substrate"/>
    <property type="match status" value="1"/>
</dbReference>
<evidence type="ECO:0000256" key="2">
    <source>
        <dbReference type="ARBA" id="ARBA00023015"/>
    </source>
</evidence>
<dbReference type="PANTHER" id="PTHR30126:SF39">
    <property type="entry name" value="HTH-TYPE TRANSCRIPTIONAL REGULATOR CYSL"/>
    <property type="match status" value="1"/>
</dbReference>